<protein>
    <recommendedName>
        <fullName evidence="4">Ecp2 effector protein domain-containing protein</fullName>
    </recommendedName>
</protein>
<feature type="chain" id="PRO_5018162279" description="Ecp2 effector protein domain-containing protein" evidence="1">
    <location>
        <begin position="21"/>
        <end position="180"/>
    </location>
</feature>
<gene>
    <name evidence="2" type="ORF">L873DRAFT_1800061</name>
</gene>
<dbReference type="Proteomes" id="UP000276215">
    <property type="component" value="Unassembled WGS sequence"/>
</dbReference>
<sequence length="180" mass="19379">MHGLNPLIILSTLLALLAAASPITTDTDDFVKPPVNTELTEANIAELAKVNLRTFNFTIPVYRMAEDGTEIEQDGVIAFEGLQCQTSGASPLIWDILDAANKVDNGAWCVQSNVGGSRCKQHAESGTAALGICGTPWLMVRCWDIAWAARKVVNECMVGAQAGGQWYYNSSAGWLKAIIH</sequence>
<organism evidence="2 3">
    <name type="scientific">Choiromyces venosus 120613-1</name>
    <dbReference type="NCBI Taxonomy" id="1336337"/>
    <lineage>
        <taxon>Eukaryota</taxon>
        <taxon>Fungi</taxon>
        <taxon>Dikarya</taxon>
        <taxon>Ascomycota</taxon>
        <taxon>Pezizomycotina</taxon>
        <taxon>Pezizomycetes</taxon>
        <taxon>Pezizales</taxon>
        <taxon>Tuberaceae</taxon>
        <taxon>Choiromyces</taxon>
    </lineage>
</organism>
<evidence type="ECO:0000256" key="1">
    <source>
        <dbReference type="SAM" id="SignalP"/>
    </source>
</evidence>
<evidence type="ECO:0000313" key="3">
    <source>
        <dbReference type="Proteomes" id="UP000276215"/>
    </source>
</evidence>
<dbReference type="OrthoDB" id="3039892at2759"/>
<dbReference type="AlphaFoldDB" id="A0A3N4K070"/>
<evidence type="ECO:0008006" key="4">
    <source>
        <dbReference type="Google" id="ProtNLM"/>
    </source>
</evidence>
<name>A0A3N4K070_9PEZI</name>
<reference evidence="2 3" key="1">
    <citation type="journal article" date="2018" name="Nat. Ecol. Evol.">
        <title>Pezizomycetes genomes reveal the molecular basis of ectomycorrhizal truffle lifestyle.</title>
        <authorList>
            <person name="Murat C."/>
            <person name="Payen T."/>
            <person name="Noel B."/>
            <person name="Kuo A."/>
            <person name="Morin E."/>
            <person name="Chen J."/>
            <person name="Kohler A."/>
            <person name="Krizsan K."/>
            <person name="Balestrini R."/>
            <person name="Da Silva C."/>
            <person name="Montanini B."/>
            <person name="Hainaut M."/>
            <person name="Levati E."/>
            <person name="Barry K.W."/>
            <person name="Belfiori B."/>
            <person name="Cichocki N."/>
            <person name="Clum A."/>
            <person name="Dockter R.B."/>
            <person name="Fauchery L."/>
            <person name="Guy J."/>
            <person name="Iotti M."/>
            <person name="Le Tacon F."/>
            <person name="Lindquist E.A."/>
            <person name="Lipzen A."/>
            <person name="Malagnac F."/>
            <person name="Mello A."/>
            <person name="Molinier V."/>
            <person name="Miyauchi S."/>
            <person name="Poulain J."/>
            <person name="Riccioni C."/>
            <person name="Rubini A."/>
            <person name="Sitrit Y."/>
            <person name="Splivallo R."/>
            <person name="Traeger S."/>
            <person name="Wang M."/>
            <person name="Zifcakova L."/>
            <person name="Wipf D."/>
            <person name="Zambonelli A."/>
            <person name="Paolocci F."/>
            <person name="Nowrousian M."/>
            <person name="Ottonello S."/>
            <person name="Baldrian P."/>
            <person name="Spatafora J.W."/>
            <person name="Henrissat B."/>
            <person name="Nagy L.G."/>
            <person name="Aury J.M."/>
            <person name="Wincker P."/>
            <person name="Grigoriev I.V."/>
            <person name="Bonfante P."/>
            <person name="Martin F.M."/>
        </authorList>
    </citation>
    <scope>NUCLEOTIDE SEQUENCE [LARGE SCALE GENOMIC DNA]</scope>
    <source>
        <strain evidence="2 3">120613-1</strain>
    </source>
</reference>
<feature type="signal peptide" evidence="1">
    <location>
        <begin position="1"/>
        <end position="20"/>
    </location>
</feature>
<proteinExistence type="predicted"/>
<keyword evidence="3" id="KW-1185">Reference proteome</keyword>
<dbReference type="EMBL" id="ML120360">
    <property type="protein sequence ID" value="RPB04040.1"/>
    <property type="molecule type" value="Genomic_DNA"/>
</dbReference>
<accession>A0A3N4K070</accession>
<keyword evidence="1" id="KW-0732">Signal</keyword>
<evidence type="ECO:0000313" key="2">
    <source>
        <dbReference type="EMBL" id="RPB04040.1"/>
    </source>
</evidence>